<evidence type="ECO:0000313" key="9">
    <source>
        <dbReference type="Proteomes" id="UP000321393"/>
    </source>
</evidence>
<dbReference type="InterPro" id="IPR050951">
    <property type="entry name" value="Retrovirus_Pol_polyprotein"/>
</dbReference>
<dbReference type="GO" id="GO:0016779">
    <property type="term" value="F:nucleotidyltransferase activity"/>
    <property type="evidence" value="ECO:0007669"/>
    <property type="project" value="UniProtKB-KW"/>
</dbReference>
<dbReference type="InterPro" id="IPR043502">
    <property type="entry name" value="DNA/RNA_pol_sf"/>
</dbReference>
<keyword evidence="5" id="KW-0511">Multifunctional enzyme</keyword>
<dbReference type="Pfam" id="PF17919">
    <property type="entry name" value="RT_RNaseH_2"/>
    <property type="match status" value="1"/>
</dbReference>
<proteinExistence type="predicted"/>
<dbReference type="GO" id="GO:0004519">
    <property type="term" value="F:endonuclease activity"/>
    <property type="evidence" value="ECO:0007669"/>
    <property type="project" value="UniProtKB-KW"/>
</dbReference>
<dbReference type="InterPro" id="IPR021109">
    <property type="entry name" value="Peptidase_aspartic_dom_sf"/>
</dbReference>
<keyword evidence="4" id="KW-0378">Hydrolase</keyword>
<keyword evidence="3" id="KW-0540">Nuclease</keyword>
<accession>A0A5A7TSJ2</accession>
<dbReference type="OrthoDB" id="1750997at2759"/>
<dbReference type="Proteomes" id="UP000321393">
    <property type="component" value="Unassembled WGS sequence"/>
</dbReference>
<keyword evidence="2" id="KW-0548">Nucleotidyltransferase</keyword>
<evidence type="ECO:0000256" key="5">
    <source>
        <dbReference type="ARBA" id="ARBA00023268"/>
    </source>
</evidence>
<dbReference type="PANTHER" id="PTHR37984">
    <property type="entry name" value="PROTEIN CBG26694"/>
    <property type="match status" value="1"/>
</dbReference>
<evidence type="ECO:0000256" key="1">
    <source>
        <dbReference type="ARBA" id="ARBA00022679"/>
    </source>
</evidence>
<evidence type="ECO:0000256" key="6">
    <source>
        <dbReference type="SAM" id="MobiDB-lite"/>
    </source>
</evidence>
<sequence length="328" mass="36760">MEQYFKASGTNSEETKATLAFMRLFDDAKLWWRSKMNDVQNDNHRNSNTPEPSEKGLKAWAKTKLYEQKVQDLSSALAIVERLFNYGGDQGSQKKNVTILNLKNMISKPNPPRNFTNEKKPQTSSSSTLQGAHQSNLSQTRPISCFLCKGPHWVAKCSHRGSLIASKASLQCSNNLKAKIEGKREDEGDTPRMGALKFLLAIQKNASHQKDAFEKGLMFVDAVINSKTAKSTMVDLGATHNFISKKEAHRLKLKIEDTFLTFKNTRSILGDNERGSVLGLVDVSKPFVIETDASDFSLRSVLTQEGHPIAYESRKLNSAERRYTVSKK</sequence>
<feature type="compositionally biased region" description="Polar residues" evidence="6">
    <location>
        <begin position="122"/>
        <end position="134"/>
    </location>
</feature>
<dbReference type="SUPFAM" id="SSF56672">
    <property type="entry name" value="DNA/RNA polymerases"/>
    <property type="match status" value="1"/>
</dbReference>
<dbReference type="Gene3D" id="2.40.70.10">
    <property type="entry name" value="Acid Proteases"/>
    <property type="match status" value="1"/>
</dbReference>
<comment type="caution">
    <text evidence="8">The sequence shown here is derived from an EMBL/GenBank/DDBJ whole genome shotgun (WGS) entry which is preliminary data.</text>
</comment>
<gene>
    <name evidence="8" type="ORF">E6C27_scaffold157G00530</name>
</gene>
<dbReference type="InterPro" id="IPR041577">
    <property type="entry name" value="RT_RNaseH_2"/>
</dbReference>
<dbReference type="EMBL" id="SSTE01014379">
    <property type="protein sequence ID" value="KAA0046120.1"/>
    <property type="molecule type" value="Genomic_DNA"/>
</dbReference>
<organism evidence="8 9">
    <name type="scientific">Cucumis melo var. makuwa</name>
    <name type="common">Oriental melon</name>
    <dbReference type="NCBI Taxonomy" id="1194695"/>
    <lineage>
        <taxon>Eukaryota</taxon>
        <taxon>Viridiplantae</taxon>
        <taxon>Streptophyta</taxon>
        <taxon>Embryophyta</taxon>
        <taxon>Tracheophyta</taxon>
        <taxon>Spermatophyta</taxon>
        <taxon>Magnoliopsida</taxon>
        <taxon>eudicotyledons</taxon>
        <taxon>Gunneridae</taxon>
        <taxon>Pentapetalae</taxon>
        <taxon>rosids</taxon>
        <taxon>fabids</taxon>
        <taxon>Cucurbitales</taxon>
        <taxon>Cucurbitaceae</taxon>
        <taxon>Benincaseae</taxon>
        <taxon>Cucumis</taxon>
    </lineage>
</organism>
<feature type="region of interest" description="Disordered" evidence="6">
    <location>
        <begin position="104"/>
        <end position="134"/>
    </location>
</feature>
<evidence type="ECO:0000259" key="7">
    <source>
        <dbReference type="Pfam" id="PF17919"/>
    </source>
</evidence>
<evidence type="ECO:0000313" key="8">
    <source>
        <dbReference type="EMBL" id="KAA0046120.1"/>
    </source>
</evidence>
<evidence type="ECO:0000256" key="2">
    <source>
        <dbReference type="ARBA" id="ARBA00022695"/>
    </source>
</evidence>
<feature type="domain" description="Reverse transcriptase/retrotransposon-derived protein RNase H-like" evidence="7">
    <location>
        <begin position="276"/>
        <end position="327"/>
    </location>
</feature>
<protein>
    <recommendedName>
        <fullName evidence="7">Reverse transcriptase/retrotransposon-derived protein RNase H-like domain-containing protein</fullName>
    </recommendedName>
</protein>
<evidence type="ECO:0000256" key="4">
    <source>
        <dbReference type="ARBA" id="ARBA00022759"/>
    </source>
</evidence>
<dbReference type="AlphaFoldDB" id="A0A5A7TSJ2"/>
<evidence type="ECO:0000256" key="3">
    <source>
        <dbReference type="ARBA" id="ARBA00022722"/>
    </source>
</evidence>
<name>A0A5A7TSJ2_CUCMM</name>
<keyword evidence="1" id="KW-0808">Transferase</keyword>
<dbReference type="PANTHER" id="PTHR37984:SF5">
    <property type="entry name" value="PROTEIN NYNRIN-LIKE"/>
    <property type="match status" value="1"/>
</dbReference>
<keyword evidence="4" id="KW-0255">Endonuclease</keyword>
<reference evidence="8 9" key="1">
    <citation type="submission" date="2019-08" db="EMBL/GenBank/DDBJ databases">
        <title>Draft genome sequences of two oriental melons (Cucumis melo L. var makuwa).</title>
        <authorList>
            <person name="Kwon S.-Y."/>
        </authorList>
    </citation>
    <scope>NUCLEOTIDE SEQUENCE [LARGE SCALE GENOMIC DNA]</scope>
    <source>
        <strain evidence="9">cv. SW 3</strain>
        <tissue evidence="8">Leaf</tissue>
    </source>
</reference>